<feature type="domain" description="AB hydrolase-1" evidence="2">
    <location>
        <begin position="53"/>
        <end position="307"/>
    </location>
</feature>
<dbReference type="eggNOG" id="ENOG502SQ3F">
    <property type="taxonomic scope" value="Eukaryota"/>
</dbReference>
<evidence type="ECO:0000256" key="1">
    <source>
        <dbReference type="ARBA" id="ARBA00022801"/>
    </source>
</evidence>
<dbReference type="AlphaFoldDB" id="S8BA56"/>
<dbReference type="Pfam" id="PF00561">
    <property type="entry name" value="Abhydrolase_1"/>
    <property type="match status" value="1"/>
</dbReference>
<dbReference type="Proteomes" id="UP000019376">
    <property type="component" value="Unassembled WGS sequence"/>
</dbReference>
<evidence type="ECO:0000313" key="3">
    <source>
        <dbReference type="EMBL" id="EPS31682.1"/>
    </source>
</evidence>
<dbReference type="PhylomeDB" id="S8BA56"/>
<dbReference type="InterPro" id="IPR000073">
    <property type="entry name" value="AB_hydrolase_1"/>
</dbReference>
<dbReference type="HOGENOM" id="CLU_020336_19_0_1"/>
<accession>S8BA56</accession>
<dbReference type="GO" id="GO:0016020">
    <property type="term" value="C:membrane"/>
    <property type="evidence" value="ECO:0007669"/>
    <property type="project" value="TreeGrafter"/>
</dbReference>
<dbReference type="Gene3D" id="3.40.50.1820">
    <property type="entry name" value="alpha/beta hydrolase"/>
    <property type="match status" value="1"/>
</dbReference>
<sequence length="332" mass="38559">MDSVYRFRSDPRLRFEHGTHQFISPNTGVTLEYIVYRPPWAMNHEPRDNFIMVQCPGWGMGSRYLQHFLTELWAPPSRRRGRREHEPYTLIFLHPRGTGNSSQMPWSEKMSTMDMVSDVEELRLHLGVDQFPVILGHSNGGSIALGYAETYVDRVKKLILISPHVLGQPDLRLVDLAATQYDPAYGNAWERATQLKPVSNEQFTKEMHKIWPLFFFDPPTHVDGLVDSFGGEEFSAWTFLRQKAADRPWKKAQKMFLDLSLVRADTLIMFGLDDFFGREEVAVATKERIPNSILIRYRNCGHFPMVERETDVLRDIRRFIGGRSRRNGEKKT</sequence>
<proteinExistence type="predicted"/>
<reference evidence="3 4" key="1">
    <citation type="journal article" date="2013" name="PLoS ONE">
        <title>Genomic and secretomic analyses reveal unique features of the lignocellulolytic enzyme system of Penicillium decumbens.</title>
        <authorList>
            <person name="Liu G."/>
            <person name="Zhang L."/>
            <person name="Wei X."/>
            <person name="Zou G."/>
            <person name="Qin Y."/>
            <person name="Ma L."/>
            <person name="Li J."/>
            <person name="Zheng H."/>
            <person name="Wang S."/>
            <person name="Wang C."/>
            <person name="Xun L."/>
            <person name="Zhao G.-P."/>
            <person name="Zhou Z."/>
            <person name="Qu Y."/>
        </authorList>
    </citation>
    <scope>NUCLEOTIDE SEQUENCE [LARGE SCALE GENOMIC DNA]</scope>
    <source>
        <strain evidence="4">114-2 / CGMCC 5302</strain>
    </source>
</reference>
<organism evidence="3 4">
    <name type="scientific">Penicillium oxalicum (strain 114-2 / CGMCC 5302)</name>
    <name type="common">Penicillium decumbens</name>
    <dbReference type="NCBI Taxonomy" id="933388"/>
    <lineage>
        <taxon>Eukaryota</taxon>
        <taxon>Fungi</taxon>
        <taxon>Dikarya</taxon>
        <taxon>Ascomycota</taxon>
        <taxon>Pezizomycotina</taxon>
        <taxon>Eurotiomycetes</taxon>
        <taxon>Eurotiomycetidae</taxon>
        <taxon>Eurotiales</taxon>
        <taxon>Aspergillaceae</taxon>
        <taxon>Penicillium</taxon>
    </lineage>
</organism>
<dbReference type="GO" id="GO:0016787">
    <property type="term" value="F:hydrolase activity"/>
    <property type="evidence" value="ECO:0007669"/>
    <property type="project" value="UniProtKB-KW"/>
</dbReference>
<name>S8BA56_PENO1</name>
<dbReference type="SUPFAM" id="SSF53474">
    <property type="entry name" value="alpha/beta-Hydrolases"/>
    <property type="match status" value="1"/>
</dbReference>
<dbReference type="GO" id="GO:0072330">
    <property type="term" value="P:monocarboxylic acid biosynthetic process"/>
    <property type="evidence" value="ECO:0007669"/>
    <property type="project" value="UniProtKB-ARBA"/>
</dbReference>
<dbReference type="EMBL" id="KB644414">
    <property type="protein sequence ID" value="EPS31682.1"/>
    <property type="molecule type" value="Genomic_DNA"/>
</dbReference>
<evidence type="ECO:0000313" key="4">
    <source>
        <dbReference type="Proteomes" id="UP000019376"/>
    </source>
</evidence>
<dbReference type="GO" id="GO:0017000">
    <property type="term" value="P:antibiotic biosynthetic process"/>
    <property type="evidence" value="ECO:0007669"/>
    <property type="project" value="UniProtKB-ARBA"/>
</dbReference>
<dbReference type="PANTHER" id="PTHR43798:SF31">
    <property type="entry name" value="AB HYDROLASE SUPERFAMILY PROTEIN YCLE"/>
    <property type="match status" value="1"/>
</dbReference>
<dbReference type="InterPro" id="IPR029058">
    <property type="entry name" value="AB_hydrolase_fold"/>
</dbReference>
<evidence type="ECO:0000259" key="2">
    <source>
        <dbReference type="Pfam" id="PF00561"/>
    </source>
</evidence>
<gene>
    <name evidence="3" type="ORF">PDE_06639</name>
</gene>
<dbReference type="InterPro" id="IPR050266">
    <property type="entry name" value="AB_hydrolase_sf"/>
</dbReference>
<dbReference type="OrthoDB" id="10249433at2759"/>
<dbReference type="STRING" id="933388.S8BA56"/>
<protein>
    <recommendedName>
        <fullName evidence="2">AB hydrolase-1 domain-containing protein</fullName>
    </recommendedName>
</protein>
<keyword evidence="1" id="KW-0378">Hydrolase</keyword>
<keyword evidence="4" id="KW-1185">Reference proteome</keyword>
<dbReference type="PANTHER" id="PTHR43798">
    <property type="entry name" value="MONOACYLGLYCEROL LIPASE"/>
    <property type="match status" value="1"/>
</dbReference>